<proteinExistence type="predicted"/>
<evidence type="ECO:0000313" key="2">
    <source>
        <dbReference type="Proteomes" id="UP000275267"/>
    </source>
</evidence>
<protein>
    <submittedName>
        <fullName evidence="1">Uncharacterized protein</fullName>
    </submittedName>
</protein>
<reference evidence="2" key="1">
    <citation type="journal article" date="2019" name="Nat. Commun.">
        <title>The genome of broomcorn millet.</title>
        <authorList>
            <person name="Zou C."/>
            <person name="Miki D."/>
            <person name="Li D."/>
            <person name="Tang Q."/>
            <person name="Xiao L."/>
            <person name="Rajput S."/>
            <person name="Deng P."/>
            <person name="Jia W."/>
            <person name="Huang R."/>
            <person name="Zhang M."/>
            <person name="Sun Y."/>
            <person name="Hu J."/>
            <person name="Fu X."/>
            <person name="Schnable P.S."/>
            <person name="Li F."/>
            <person name="Zhang H."/>
            <person name="Feng B."/>
            <person name="Zhu X."/>
            <person name="Liu R."/>
            <person name="Schnable J.C."/>
            <person name="Zhu J.-K."/>
            <person name="Zhang H."/>
        </authorList>
    </citation>
    <scope>NUCLEOTIDE SEQUENCE [LARGE SCALE GENOMIC DNA]</scope>
</reference>
<accession>A0A3L6QN18</accession>
<dbReference type="EMBL" id="PQIB02000011">
    <property type="protein sequence ID" value="RLM85257.1"/>
    <property type="molecule type" value="Genomic_DNA"/>
</dbReference>
<evidence type="ECO:0000313" key="1">
    <source>
        <dbReference type="EMBL" id="RLM85257.1"/>
    </source>
</evidence>
<name>A0A3L6QN18_PANMI</name>
<sequence length="124" mass="13617">MEAALEAPEELAPDSLASEEVVLEELAASASLPESLAPEEIAVPKSLPDSLTDMVPDSMEPESQGTLCKCCNTIDGDNDIVAIRLARREASRCEHCRLVHRDYDLAARILDDQDKFDCLIYIPM</sequence>
<keyword evidence="2" id="KW-1185">Reference proteome</keyword>
<organism evidence="1 2">
    <name type="scientific">Panicum miliaceum</name>
    <name type="common">Proso millet</name>
    <name type="synonym">Broomcorn millet</name>
    <dbReference type="NCBI Taxonomy" id="4540"/>
    <lineage>
        <taxon>Eukaryota</taxon>
        <taxon>Viridiplantae</taxon>
        <taxon>Streptophyta</taxon>
        <taxon>Embryophyta</taxon>
        <taxon>Tracheophyta</taxon>
        <taxon>Spermatophyta</taxon>
        <taxon>Magnoliopsida</taxon>
        <taxon>Liliopsida</taxon>
        <taxon>Poales</taxon>
        <taxon>Poaceae</taxon>
        <taxon>PACMAD clade</taxon>
        <taxon>Panicoideae</taxon>
        <taxon>Panicodae</taxon>
        <taxon>Paniceae</taxon>
        <taxon>Panicinae</taxon>
        <taxon>Panicum</taxon>
        <taxon>Panicum sect. Panicum</taxon>
    </lineage>
</organism>
<dbReference type="Proteomes" id="UP000275267">
    <property type="component" value="Unassembled WGS sequence"/>
</dbReference>
<gene>
    <name evidence="1" type="ORF">C2845_PM04G15300</name>
</gene>
<comment type="caution">
    <text evidence="1">The sequence shown here is derived from an EMBL/GenBank/DDBJ whole genome shotgun (WGS) entry which is preliminary data.</text>
</comment>
<dbReference type="AlphaFoldDB" id="A0A3L6QN18"/>